<dbReference type="PATRIC" id="fig|1423734.3.peg.713"/>
<reference evidence="1 2" key="1">
    <citation type="journal article" date="2015" name="Genome Announc.">
        <title>Expanding the biotechnology potential of lactobacilli through comparative genomics of 213 strains and associated genera.</title>
        <authorList>
            <person name="Sun Z."/>
            <person name="Harris H.M."/>
            <person name="McCann A."/>
            <person name="Guo C."/>
            <person name="Argimon S."/>
            <person name="Zhang W."/>
            <person name="Yang X."/>
            <person name="Jeffery I.B."/>
            <person name="Cooney J.C."/>
            <person name="Kagawa T.F."/>
            <person name="Liu W."/>
            <person name="Song Y."/>
            <person name="Salvetti E."/>
            <person name="Wrobel A."/>
            <person name="Rasinkangas P."/>
            <person name="Parkhill J."/>
            <person name="Rea M.C."/>
            <person name="O'Sullivan O."/>
            <person name="Ritari J."/>
            <person name="Douillard F.P."/>
            <person name="Paul Ross R."/>
            <person name="Yang R."/>
            <person name="Briner A.E."/>
            <person name="Felis G.E."/>
            <person name="de Vos W.M."/>
            <person name="Barrangou R."/>
            <person name="Klaenhammer T.R."/>
            <person name="Caufield P.W."/>
            <person name="Cui Y."/>
            <person name="Zhang H."/>
            <person name="O'Toole P.W."/>
        </authorList>
    </citation>
    <scope>NUCLEOTIDE SEQUENCE [LARGE SCALE GENOMIC DNA]</scope>
    <source>
        <strain evidence="1 2">DSM 18527</strain>
    </source>
</reference>
<dbReference type="AlphaFoldDB" id="X0PDU7"/>
<proteinExistence type="predicted"/>
<accession>X0PDU7</accession>
<evidence type="ECO:0000313" key="2">
    <source>
        <dbReference type="Proteomes" id="UP000051236"/>
    </source>
</evidence>
<dbReference type="OrthoDB" id="2247035at2"/>
<dbReference type="RefSeq" id="WP_035452078.1">
    <property type="nucleotide sequence ID" value="NZ_AZGA01000077.1"/>
</dbReference>
<dbReference type="Proteomes" id="UP000051236">
    <property type="component" value="Unassembled WGS sequence"/>
</dbReference>
<comment type="caution">
    <text evidence="1">The sequence shown here is derived from an EMBL/GenBank/DDBJ whole genome shotgun (WGS) entry which is preliminary data.</text>
</comment>
<dbReference type="EMBL" id="AZGA01000077">
    <property type="protein sequence ID" value="KRM31639.1"/>
    <property type="molecule type" value="Genomic_DNA"/>
</dbReference>
<sequence length="80" mass="9311">MKKEAVQLEKQYQCQVKEDMDAPFVGKVEKLYENSALLTITDFNAKVDNLNVEELNHRIVVNFRHFLKEATEPMPKKSEA</sequence>
<evidence type="ECO:0008006" key="3">
    <source>
        <dbReference type="Google" id="ProtNLM"/>
    </source>
</evidence>
<keyword evidence="2" id="KW-1185">Reference proteome</keyword>
<evidence type="ECO:0000313" key="1">
    <source>
        <dbReference type="EMBL" id="KRM31639.1"/>
    </source>
</evidence>
<dbReference type="STRING" id="1423734.FC83_GL000706"/>
<organism evidence="1 2">
    <name type="scientific">Agrilactobacillus composti DSM 18527 = JCM 14202</name>
    <dbReference type="NCBI Taxonomy" id="1423734"/>
    <lineage>
        <taxon>Bacteria</taxon>
        <taxon>Bacillati</taxon>
        <taxon>Bacillota</taxon>
        <taxon>Bacilli</taxon>
        <taxon>Lactobacillales</taxon>
        <taxon>Lactobacillaceae</taxon>
        <taxon>Agrilactobacillus</taxon>
    </lineage>
</organism>
<protein>
    <recommendedName>
        <fullName evidence="3">DUF2187 domain-containing protein</fullName>
    </recommendedName>
</protein>
<name>X0PDU7_9LACO</name>
<gene>
    <name evidence="1" type="ORF">FC83_GL000706</name>
</gene>